<dbReference type="Proteomes" id="UP001303373">
    <property type="component" value="Chromosome 5"/>
</dbReference>
<comment type="similarity">
    <text evidence="2">Belongs to the major facilitator superfamily. TCR/Tet family.</text>
</comment>
<dbReference type="Gene3D" id="1.20.1250.20">
    <property type="entry name" value="MFS general substrate transporter like domains"/>
    <property type="match status" value="1"/>
</dbReference>
<feature type="transmembrane region" description="Helical" evidence="6">
    <location>
        <begin position="141"/>
        <end position="162"/>
    </location>
</feature>
<keyword evidence="5 6" id="KW-0472">Membrane</keyword>
<evidence type="ECO:0000313" key="8">
    <source>
        <dbReference type="EMBL" id="WPH00754.1"/>
    </source>
</evidence>
<accession>A0AAQ3M386</accession>
<keyword evidence="4 6" id="KW-1133">Transmembrane helix</keyword>
<feature type="transmembrane region" description="Helical" evidence="6">
    <location>
        <begin position="81"/>
        <end position="100"/>
    </location>
</feature>
<feature type="transmembrane region" description="Helical" evidence="6">
    <location>
        <begin position="435"/>
        <end position="453"/>
    </location>
</feature>
<feature type="transmembrane region" description="Helical" evidence="6">
    <location>
        <begin position="194"/>
        <end position="212"/>
    </location>
</feature>
<proteinExistence type="inferred from homology"/>
<dbReference type="GO" id="GO:0022857">
    <property type="term" value="F:transmembrane transporter activity"/>
    <property type="evidence" value="ECO:0007669"/>
    <property type="project" value="InterPro"/>
</dbReference>
<feature type="transmembrane region" description="Helical" evidence="6">
    <location>
        <begin position="253"/>
        <end position="277"/>
    </location>
</feature>
<dbReference type="InterPro" id="IPR036259">
    <property type="entry name" value="MFS_trans_sf"/>
</dbReference>
<dbReference type="EMBL" id="CP138584">
    <property type="protein sequence ID" value="WPH00754.1"/>
    <property type="molecule type" value="Genomic_DNA"/>
</dbReference>
<dbReference type="SUPFAM" id="SSF103473">
    <property type="entry name" value="MFS general substrate transporter"/>
    <property type="match status" value="2"/>
</dbReference>
<dbReference type="InterPro" id="IPR011701">
    <property type="entry name" value="MFS"/>
</dbReference>
<reference evidence="8 9" key="1">
    <citation type="submission" date="2023-11" db="EMBL/GenBank/DDBJ databases">
        <title>An acidophilic fungus is an integral part of prey digestion in a carnivorous sundew plant.</title>
        <authorList>
            <person name="Tsai I.J."/>
        </authorList>
    </citation>
    <scope>NUCLEOTIDE SEQUENCE [LARGE SCALE GENOMIC DNA]</scope>
    <source>
        <strain evidence="8">169a</strain>
    </source>
</reference>
<keyword evidence="3 6" id="KW-0812">Transmembrane</keyword>
<dbReference type="AlphaFoldDB" id="A0AAQ3M386"/>
<keyword evidence="9" id="KW-1185">Reference proteome</keyword>
<dbReference type="CDD" id="cd17502">
    <property type="entry name" value="MFS_Azr1_MDR_like"/>
    <property type="match status" value="1"/>
</dbReference>
<dbReference type="PANTHER" id="PTHR23501:SF102">
    <property type="entry name" value="DRUG TRANSPORTER, PUTATIVE (AFU_ORTHOLOGUE AFUA_3G08530)-RELATED"/>
    <property type="match status" value="1"/>
</dbReference>
<comment type="subcellular location">
    <subcellularLocation>
        <location evidence="1">Membrane</location>
        <topology evidence="1">Multi-pass membrane protein</topology>
    </subcellularLocation>
</comment>
<feature type="transmembrane region" description="Helical" evidence="6">
    <location>
        <begin position="45"/>
        <end position="69"/>
    </location>
</feature>
<dbReference type="Pfam" id="PF07690">
    <property type="entry name" value="MFS_1"/>
    <property type="match status" value="1"/>
</dbReference>
<feature type="transmembrane region" description="Helical" evidence="6">
    <location>
        <begin position="392"/>
        <end position="414"/>
    </location>
</feature>
<gene>
    <name evidence="8" type="ORF">R9X50_00358400</name>
</gene>
<evidence type="ECO:0000256" key="6">
    <source>
        <dbReference type="SAM" id="Phobius"/>
    </source>
</evidence>
<feature type="transmembrane region" description="Helical" evidence="6">
    <location>
        <begin position="338"/>
        <end position="356"/>
    </location>
</feature>
<dbReference type="PROSITE" id="PS50850">
    <property type="entry name" value="MFS"/>
    <property type="match status" value="1"/>
</dbReference>
<feature type="transmembrane region" description="Helical" evidence="6">
    <location>
        <begin position="298"/>
        <end position="318"/>
    </location>
</feature>
<dbReference type="PANTHER" id="PTHR23501">
    <property type="entry name" value="MAJOR FACILITATOR SUPERFAMILY"/>
    <property type="match status" value="1"/>
</dbReference>
<organism evidence="8 9">
    <name type="scientific">Acrodontium crateriforme</name>
    <dbReference type="NCBI Taxonomy" id="150365"/>
    <lineage>
        <taxon>Eukaryota</taxon>
        <taxon>Fungi</taxon>
        <taxon>Dikarya</taxon>
        <taxon>Ascomycota</taxon>
        <taxon>Pezizomycotina</taxon>
        <taxon>Dothideomycetes</taxon>
        <taxon>Dothideomycetidae</taxon>
        <taxon>Mycosphaerellales</taxon>
        <taxon>Teratosphaeriaceae</taxon>
        <taxon>Acrodontium</taxon>
    </lineage>
</organism>
<feature type="domain" description="Major facilitator superfamily (MFS) profile" evidence="7">
    <location>
        <begin position="47"/>
        <end position="529"/>
    </location>
</feature>
<sequence length="533" mass="57412">METRKMSTEKTFEMKSVEEMAIKGLGVPLEPNAEVRVELGPKAMAATMTALCLSILLAALDQTIVTTALPVISQHFGSSTGYIWVGSAYVLLNASCAPAWGKISDNFGRKPMLLLAVATFLAGSLICGLAINIKMLVGGRAVQGCGGGGITVLSTIIISDLVPIGKRSMYFALVGIVWAFASSIGPVVSWRWCFFINLPVGGFSMLVLWFFLKLKTPTTNLIQGLKAIDWIGTFLVLGGTVMFLIGLDVGGVIFPWASPQTLCLLIFGVFAWILFLLNERYLAEEPLMPLVLFSNRQSNFAFAICFVHGLLFIAGPYYLPLYFQSVLLASPIKSGVYLSPYLGALSAASFATSFWIRKTGKYLLAIRVGLFLTVLGHGLLINLPLGHLWGKIIVYLMIAGAGIGPNFQSPLIALQNSVDDRHIAPTTATFGFVRNLATSISIAVGGVIFQNYMEAQFTPLQEVLGTDLALKLSGSGAASHVGLIATLPESARVVVEASFLSGLQKLWIFYTGVCGIAIIVSVFMKEKQLKNHF</sequence>
<evidence type="ECO:0000256" key="5">
    <source>
        <dbReference type="ARBA" id="ARBA00023136"/>
    </source>
</evidence>
<evidence type="ECO:0000256" key="4">
    <source>
        <dbReference type="ARBA" id="ARBA00022989"/>
    </source>
</evidence>
<evidence type="ECO:0000256" key="1">
    <source>
        <dbReference type="ARBA" id="ARBA00004141"/>
    </source>
</evidence>
<dbReference type="Gene3D" id="1.20.1720.10">
    <property type="entry name" value="Multidrug resistance protein D"/>
    <property type="match status" value="1"/>
</dbReference>
<evidence type="ECO:0000259" key="7">
    <source>
        <dbReference type="PROSITE" id="PS50850"/>
    </source>
</evidence>
<evidence type="ECO:0000256" key="2">
    <source>
        <dbReference type="ARBA" id="ARBA00007520"/>
    </source>
</evidence>
<feature type="transmembrane region" description="Helical" evidence="6">
    <location>
        <begin position="224"/>
        <end position="247"/>
    </location>
</feature>
<name>A0AAQ3M386_9PEZI</name>
<dbReference type="GO" id="GO:0005886">
    <property type="term" value="C:plasma membrane"/>
    <property type="evidence" value="ECO:0007669"/>
    <property type="project" value="TreeGrafter"/>
</dbReference>
<feature type="transmembrane region" description="Helical" evidence="6">
    <location>
        <begin position="112"/>
        <end position="135"/>
    </location>
</feature>
<feature type="transmembrane region" description="Helical" evidence="6">
    <location>
        <begin position="368"/>
        <end position="386"/>
    </location>
</feature>
<feature type="transmembrane region" description="Helical" evidence="6">
    <location>
        <begin position="169"/>
        <end position="188"/>
    </location>
</feature>
<evidence type="ECO:0000313" key="9">
    <source>
        <dbReference type="Proteomes" id="UP001303373"/>
    </source>
</evidence>
<feature type="transmembrane region" description="Helical" evidence="6">
    <location>
        <begin position="507"/>
        <end position="524"/>
    </location>
</feature>
<dbReference type="InterPro" id="IPR020846">
    <property type="entry name" value="MFS_dom"/>
</dbReference>
<protein>
    <recommendedName>
        <fullName evidence="7">Major facilitator superfamily (MFS) profile domain-containing protein</fullName>
    </recommendedName>
</protein>
<evidence type="ECO:0000256" key="3">
    <source>
        <dbReference type="ARBA" id="ARBA00022692"/>
    </source>
</evidence>